<dbReference type="InterPro" id="IPR035897">
    <property type="entry name" value="Toll_tir_struct_dom_sf"/>
</dbReference>
<dbReference type="SUPFAM" id="SSF47986">
    <property type="entry name" value="DEATH domain"/>
    <property type="match status" value="1"/>
</dbReference>
<dbReference type="GO" id="GO:0045087">
    <property type="term" value="P:innate immune response"/>
    <property type="evidence" value="ECO:0007669"/>
    <property type="project" value="TreeGrafter"/>
</dbReference>
<feature type="domain" description="TIR" evidence="2">
    <location>
        <begin position="143"/>
        <end position="286"/>
    </location>
</feature>
<dbReference type="GO" id="GO:0008063">
    <property type="term" value="P:Toll signaling pathway"/>
    <property type="evidence" value="ECO:0007669"/>
    <property type="project" value="TreeGrafter"/>
</dbReference>
<dbReference type="SUPFAM" id="SSF52200">
    <property type="entry name" value="Toll/Interleukin receptor TIR domain"/>
    <property type="match status" value="1"/>
</dbReference>
<evidence type="ECO:0000259" key="2">
    <source>
        <dbReference type="PROSITE" id="PS50104"/>
    </source>
</evidence>
<dbReference type="PROSITE" id="PS50104">
    <property type="entry name" value="TIR"/>
    <property type="match status" value="1"/>
</dbReference>
<feature type="compositionally biased region" description="Basic and acidic residues" evidence="1">
    <location>
        <begin position="345"/>
        <end position="359"/>
    </location>
</feature>
<dbReference type="PANTHER" id="PTHR15079">
    <property type="entry name" value="MYD88"/>
    <property type="match status" value="1"/>
</dbReference>
<reference evidence="3" key="1">
    <citation type="submission" date="2021-11" db="EMBL/GenBank/DDBJ databases">
        <authorList>
            <person name="Schell T."/>
        </authorList>
    </citation>
    <scope>NUCLEOTIDE SEQUENCE</scope>
    <source>
        <strain evidence="3">M5</strain>
    </source>
</reference>
<dbReference type="InterPro" id="IPR034249">
    <property type="entry name" value="MyD88_Death"/>
</dbReference>
<evidence type="ECO:0000313" key="4">
    <source>
        <dbReference type="Proteomes" id="UP000789390"/>
    </source>
</evidence>
<dbReference type="GO" id="GO:0050830">
    <property type="term" value="P:defense response to Gram-positive bacterium"/>
    <property type="evidence" value="ECO:0007669"/>
    <property type="project" value="TreeGrafter"/>
</dbReference>
<feature type="region of interest" description="Disordered" evidence="1">
    <location>
        <begin position="287"/>
        <end position="396"/>
    </location>
</feature>
<name>A0A8J2RQD0_9CRUS</name>
<sequence>MASCDNNSHLDGYLYSLRTTTLTKLSNMLNPTKVLLTDDGHLRDWRGLAELIGCDMLTIQNLEKTSNPFAGLINQAKDLTANQFIEFLEKMDRYDVVDDTIAMMENDLYLASRQTNLERTKQDTPQIVTIGDQEQFSVNGTLVQYDAFVLYAREDQEFVNTVVQKIEGECGMKLCLKDRDFVAGLPFEHQAVTELISNRCRFVLPIFSPNFLNSEDNKFVVNFSEALGIGSGVLYSIQLIERGCRKIVPCVYQQCDLPKSVSYYTRLDFTRQNPYWDFWDKMKKSLANPSAPPSERMDKCNISTTENHPEKKDFAQLSPNGDLSEKSKYQPETISVPPTCSKSSSRSEQKENNLLHEEVAQDTLVSSREPKHWLKKMWKKSKKKSAEKQKVKVLAF</sequence>
<feature type="compositionally biased region" description="Basic residues" evidence="1">
    <location>
        <begin position="373"/>
        <end position="383"/>
    </location>
</feature>
<keyword evidence="4" id="KW-1185">Reference proteome</keyword>
<accession>A0A8J2RQD0</accession>
<dbReference type="GO" id="GO:0035325">
    <property type="term" value="F:Toll-like receptor binding"/>
    <property type="evidence" value="ECO:0007669"/>
    <property type="project" value="TreeGrafter"/>
</dbReference>
<dbReference type="FunFam" id="3.40.50.10140:FF:000022">
    <property type="entry name" value="Myd88"/>
    <property type="match status" value="1"/>
</dbReference>
<comment type="caution">
    <text evidence="3">The sequence shown here is derived from an EMBL/GenBank/DDBJ whole genome shotgun (WGS) entry which is preliminary data.</text>
</comment>
<dbReference type="GO" id="GO:0002755">
    <property type="term" value="P:MyD88-dependent toll-like receptor signaling pathway"/>
    <property type="evidence" value="ECO:0007669"/>
    <property type="project" value="InterPro"/>
</dbReference>
<dbReference type="InterPro" id="IPR017281">
    <property type="entry name" value="Myelin_different_resp_MyD88"/>
</dbReference>
<dbReference type="InterPro" id="IPR011029">
    <property type="entry name" value="DEATH-like_dom_sf"/>
</dbReference>
<dbReference type="PANTHER" id="PTHR15079:SF3">
    <property type="entry name" value="MYELOID DIFFERENTIATION PRIMARY RESPONSE PROTEIN MYD88"/>
    <property type="match status" value="1"/>
</dbReference>
<feature type="compositionally biased region" description="Polar residues" evidence="1">
    <location>
        <begin position="330"/>
        <end position="344"/>
    </location>
</feature>
<organism evidence="3 4">
    <name type="scientific">Daphnia galeata</name>
    <dbReference type="NCBI Taxonomy" id="27404"/>
    <lineage>
        <taxon>Eukaryota</taxon>
        <taxon>Metazoa</taxon>
        <taxon>Ecdysozoa</taxon>
        <taxon>Arthropoda</taxon>
        <taxon>Crustacea</taxon>
        <taxon>Branchiopoda</taxon>
        <taxon>Diplostraca</taxon>
        <taxon>Cladocera</taxon>
        <taxon>Anomopoda</taxon>
        <taxon>Daphniidae</taxon>
        <taxon>Daphnia</taxon>
    </lineage>
</organism>
<dbReference type="CDD" id="cd08312">
    <property type="entry name" value="Death_MyD88"/>
    <property type="match status" value="1"/>
</dbReference>
<dbReference type="Gene3D" id="1.10.533.10">
    <property type="entry name" value="Death Domain, Fas"/>
    <property type="match status" value="1"/>
</dbReference>
<proteinExistence type="predicted"/>
<dbReference type="AlphaFoldDB" id="A0A8J2RQD0"/>
<gene>
    <name evidence="3" type="ORF">DGAL_LOCUS5688</name>
</gene>
<dbReference type="GO" id="GO:0043123">
    <property type="term" value="P:positive regulation of canonical NF-kappaB signal transduction"/>
    <property type="evidence" value="ECO:0007669"/>
    <property type="project" value="InterPro"/>
</dbReference>
<dbReference type="GO" id="GO:0034142">
    <property type="term" value="P:toll-like receptor 4 signaling pathway"/>
    <property type="evidence" value="ECO:0007669"/>
    <property type="project" value="TreeGrafter"/>
</dbReference>
<dbReference type="EMBL" id="CAKKLH010000101">
    <property type="protein sequence ID" value="CAH0103154.1"/>
    <property type="molecule type" value="Genomic_DNA"/>
</dbReference>
<dbReference type="GO" id="GO:0005886">
    <property type="term" value="C:plasma membrane"/>
    <property type="evidence" value="ECO:0007669"/>
    <property type="project" value="TreeGrafter"/>
</dbReference>
<dbReference type="Proteomes" id="UP000789390">
    <property type="component" value="Unassembled WGS sequence"/>
</dbReference>
<dbReference type="InterPro" id="IPR000157">
    <property type="entry name" value="TIR_dom"/>
</dbReference>
<protein>
    <recommendedName>
        <fullName evidence="2">TIR domain-containing protein</fullName>
    </recommendedName>
</protein>
<dbReference type="SMART" id="SM00255">
    <property type="entry name" value="TIR"/>
    <property type="match status" value="1"/>
</dbReference>
<evidence type="ECO:0000256" key="1">
    <source>
        <dbReference type="SAM" id="MobiDB-lite"/>
    </source>
</evidence>
<dbReference type="GO" id="GO:0070976">
    <property type="term" value="F:TIR domain binding"/>
    <property type="evidence" value="ECO:0007669"/>
    <property type="project" value="InterPro"/>
</dbReference>
<dbReference type="Pfam" id="PF13676">
    <property type="entry name" value="TIR_2"/>
    <property type="match status" value="1"/>
</dbReference>
<dbReference type="Gene3D" id="3.40.50.10140">
    <property type="entry name" value="Toll/interleukin-1 receptor homology (TIR) domain"/>
    <property type="match status" value="1"/>
</dbReference>
<evidence type="ECO:0000313" key="3">
    <source>
        <dbReference type="EMBL" id="CAH0103154.1"/>
    </source>
</evidence>
<dbReference type="OrthoDB" id="10037120at2759"/>